<evidence type="ECO:0000256" key="5">
    <source>
        <dbReference type="PROSITE-ProRule" id="PRU00335"/>
    </source>
</evidence>
<dbReference type="Pfam" id="PF00440">
    <property type="entry name" value="TetR_N"/>
    <property type="match status" value="1"/>
</dbReference>
<protein>
    <submittedName>
        <fullName evidence="7">TetR/AcrR family transcriptional regulator</fullName>
    </submittedName>
</protein>
<dbReference type="InterPro" id="IPR001647">
    <property type="entry name" value="HTH_TetR"/>
</dbReference>
<sequence length="206" mass="22351">MEAATTSPTPGTRSIEGVKAQRIVDATRTCVAARGVAGATFDHVSREAGVSRGLLHYYFGTKERLLAEVVRRDCDLRMEALDVQLAGVQDADSFMALLRAQLEDFVTATPDLVAVIYELFTISRQNEEIAAEFAELLRRTRTHVARLLAAKQAEGVLRLKADPEAIADVLFGLADGLAIRMLSDPGRDWAPTVEAGVRAARSLLAD</sequence>
<feature type="DNA-binding region" description="H-T-H motif" evidence="5">
    <location>
        <begin position="40"/>
        <end position="59"/>
    </location>
</feature>
<feature type="domain" description="HTH tetR-type" evidence="6">
    <location>
        <begin position="17"/>
        <end position="77"/>
    </location>
</feature>
<dbReference type="SUPFAM" id="SSF46689">
    <property type="entry name" value="Homeodomain-like"/>
    <property type="match status" value="1"/>
</dbReference>
<evidence type="ECO:0000256" key="1">
    <source>
        <dbReference type="ARBA" id="ARBA00022491"/>
    </source>
</evidence>
<dbReference type="InterPro" id="IPR039538">
    <property type="entry name" value="BetI_C"/>
</dbReference>
<keyword evidence="2" id="KW-0805">Transcription regulation</keyword>
<evidence type="ECO:0000313" key="8">
    <source>
        <dbReference type="Proteomes" id="UP001056035"/>
    </source>
</evidence>
<dbReference type="PANTHER" id="PTHR30055:SF226">
    <property type="entry name" value="HTH-TYPE TRANSCRIPTIONAL REGULATOR PKSA"/>
    <property type="match status" value="1"/>
</dbReference>
<dbReference type="InterPro" id="IPR050109">
    <property type="entry name" value="HTH-type_TetR-like_transc_reg"/>
</dbReference>
<reference evidence="7 8" key="1">
    <citation type="submission" date="2022-06" db="EMBL/GenBank/DDBJ databases">
        <title>Paraconexibacter antarcticus.</title>
        <authorList>
            <person name="Kim C.S."/>
        </authorList>
    </citation>
    <scope>NUCLEOTIDE SEQUENCE [LARGE SCALE GENOMIC DNA]</scope>
    <source>
        <strain evidence="7 8">02-257</strain>
    </source>
</reference>
<gene>
    <name evidence="7" type="ORF">NBH00_19180</name>
</gene>
<name>A0ABY5DPS8_9ACTN</name>
<evidence type="ECO:0000256" key="2">
    <source>
        <dbReference type="ARBA" id="ARBA00023015"/>
    </source>
</evidence>
<evidence type="ECO:0000259" key="6">
    <source>
        <dbReference type="PROSITE" id="PS50977"/>
    </source>
</evidence>
<proteinExistence type="predicted"/>
<dbReference type="Proteomes" id="UP001056035">
    <property type="component" value="Chromosome"/>
</dbReference>
<keyword evidence="8" id="KW-1185">Reference proteome</keyword>
<dbReference type="InterPro" id="IPR036271">
    <property type="entry name" value="Tet_transcr_reg_TetR-rel_C_sf"/>
</dbReference>
<organism evidence="7 8">
    <name type="scientific">Paraconexibacter antarcticus</name>
    <dbReference type="NCBI Taxonomy" id="2949664"/>
    <lineage>
        <taxon>Bacteria</taxon>
        <taxon>Bacillati</taxon>
        <taxon>Actinomycetota</taxon>
        <taxon>Thermoleophilia</taxon>
        <taxon>Solirubrobacterales</taxon>
        <taxon>Paraconexibacteraceae</taxon>
        <taxon>Paraconexibacter</taxon>
    </lineage>
</organism>
<keyword evidence="4" id="KW-0804">Transcription</keyword>
<dbReference type="SUPFAM" id="SSF48498">
    <property type="entry name" value="Tetracyclin repressor-like, C-terminal domain"/>
    <property type="match status" value="1"/>
</dbReference>
<dbReference type="EMBL" id="CP098502">
    <property type="protein sequence ID" value="UTI63460.1"/>
    <property type="molecule type" value="Genomic_DNA"/>
</dbReference>
<evidence type="ECO:0000256" key="4">
    <source>
        <dbReference type="ARBA" id="ARBA00023163"/>
    </source>
</evidence>
<dbReference type="InterPro" id="IPR009057">
    <property type="entry name" value="Homeodomain-like_sf"/>
</dbReference>
<dbReference type="PROSITE" id="PS50977">
    <property type="entry name" value="HTH_TETR_2"/>
    <property type="match status" value="1"/>
</dbReference>
<evidence type="ECO:0000256" key="3">
    <source>
        <dbReference type="ARBA" id="ARBA00023125"/>
    </source>
</evidence>
<evidence type="ECO:0000313" key="7">
    <source>
        <dbReference type="EMBL" id="UTI63460.1"/>
    </source>
</evidence>
<keyword evidence="3 5" id="KW-0238">DNA-binding</keyword>
<dbReference type="Gene3D" id="1.10.357.10">
    <property type="entry name" value="Tetracycline Repressor, domain 2"/>
    <property type="match status" value="1"/>
</dbReference>
<dbReference type="PANTHER" id="PTHR30055">
    <property type="entry name" value="HTH-TYPE TRANSCRIPTIONAL REGULATOR RUTR"/>
    <property type="match status" value="1"/>
</dbReference>
<accession>A0ABY5DPS8</accession>
<dbReference type="Pfam" id="PF13977">
    <property type="entry name" value="TetR_C_6"/>
    <property type="match status" value="1"/>
</dbReference>
<dbReference type="PRINTS" id="PR00455">
    <property type="entry name" value="HTHTETR"/>
</dbReference>
<keyword evidence="1" id="KW-0678">Repressor</keyword>
<dbReference type="RefSeq" id="WP_254570185.1">
    <property type="nucleotide sequence ID" value="NZ_CP098502.1"/>
</dbReference>